<dbReference type="InterPro" id="IPR000850">
    <property type="entry name" value="Adenylat/UMP-CMP_kin"/>
</dbReference>
<evidence type="ECO:0000256" key="2">
    <source>
        <dbReference type="ARBA" id="ARBA00022727"/>
    </source>
</evidence>
<comment type="caution">
    <text evidence="5">The sequence shown here is derived from an EMBL/GenBank/DDBJ whole genome shotgun (WGS) entry which is preliminary data.</text>
</comment>
<evidence type="ECO:0000256" key="3">
    <source>
        <dbReference type="ARBA" id="ARBA00022741"/>
    </source>
</evidence>
<dbReference type="GO" id="GO:0019205">
    <property type="term" value="F:nucleobase-containing compound kinase activity"/>
    <property type="evidence" value="ECO:0007669"/>
    <property type="project" value="InterPro"/>
</dbReference>
<keyword evidence="3" id="KW-0547">Nucleotide-binding</keyword>
<organism evidence="5 6">
    <name type="scientific">Candidatus Wildermuthbacteria bacterium RIFCSPLOWO2_01_FULL_48_16</name>
    <dbReference type="NCBI Taxonomy" id="1802461"/>
    <lineage>
        <taxon>Bacteria</taxon>
        <taxon>Candidatus Wildermuthiibacteriota</taxon>
    </lineage>
</organism>
<reference evidence="5 6" key="1">
    <citation type="journal article" date="2016" name="Nat. Commun.">
        <title>Thousands of microbial genomes shed light on interconnected biogeochemical processes in an aquifer system.</title>
        <authorList>
            <person name="Anantharaman K."/>
            <person name="Brown C.T."/>
            <person name="Hug L.A."/>
            <person name="Sharon I."/>
            <person name="Castelle C.J."/>
            <person name="Probst A.J."/>
            <person name="Thomas B.C."/>
            <person name="Singh A."/>
            <person name="Wilkins M.J."/>
            <person name="Karaoz U."/>
            <person name="Brodie E.L."/>
            <person name="Williams K.H."/>
            <person name="Hubbard S.S."/>
            <person name="Banfield J.F."/>
        </authorList>
    </citation>
    <scope>NUCLEOTIDE SEQUENCE [LARGE SCALE GENOMIC DNA]</scope>
</reference>
<dbReference type="CDD" id="cd01428">
    <property type="entry name" value="ADK"/>
    <property type="match status" value="1"/>
</dbReference>
<dbReference type="STRING" id="1802461.A3B24_03070"/>
<dbReference type="GO" id="GO:0005524">
    <property type="term" value="F:ATP binding"/>
    <property type="evidence" value="ECO:0007669"/>
    <property type="project" value="InterPro"/>
</dbReference>
<gene>
    <name evidence="5" type="ORF">A3B24_03070</name>
</gene>
<dbReference type="Gene3D" id="3.40.50.300">
    <property type="entry name" value="P-loop containing nucleotide triphosphate hydrolases"/>
    <property type="match status" value="1"/>
</dbReference>
<accession>A0A1G2RLV5</accession>
<evidence type="ECO:0000313" key="6">
    <source>
        <dbReference type="Proteomes" id="UP000176917"/>
    </source>
</evidence>
<dbReference type="GO" id="GO:0009165">
    <property type="term" value="P:nucleotide biosynthetic process"/>
    <property type="evidence" value="ECO:0007669"/>
    <property type="project" value="UniProtKB-KW"/>
</dbReference>
<evidence type="ECO:0000256" key="4">
    <source>
        <dbReference type="ARBA" id="ARBA00022777"/>
    </source>
</evidence>
<keyword evidence="4" id="KW-0418">Kinase</keyword>
<keyword evidence="2" id="KW-0545">Nucleotide biosynthesis</keyword>
<dbReference type="Proteomes" id="UP000176917">
    <property type="component" value="Unassembled WGS sequence"/>
</dbReference>
<dbReference type="SUPFAM" id="SSF52540">
    <property type="entry name" value="P-loop containing nucleoside triphosphate hydrolases"/>
    <property type="match status" value="1"/>
</dbReference>
<dbReference type="PANTHER" id="PTHR23359">
    <property type="entry name" value="NUCLEOTIDE KINASE"/>
    <property type="match status" value="1"/>
</dbReference>
<keyword evidence="1" id="KW-0808">Transferase</keyword>
<dbReference type="EMBL" id="MHUG01000011">
    <property type="protein sequence ID" value="OHA73468.1"/>
    <property type="molecule type" value="Genomic_DNA"/>
</dbReference>
<protein>
    <recommendedName>
        <fullName evidence="7">Adenylate kinase</fullName>
    </recommendedName>
</protein>
<evidence type="ECO:0000313" key="5">
    <source>
        <dbReference type="EMBL" id="OHA73468.1"/>
    </source>
</evidence>
<dbReference type="InterPro" id="IPR027417">
    <property type="entry name" value="P-loop_NTPase"/>
</dbReference>
<proteinExistence type="predicted"/>
<name>A0A1G2RLV5_9BACT</name>
<dbReference type="Pfam" id="PF00406">
    <property type="entry name" value="ADK"/>
    <property type="match status" value="1"/>
</dbReference>
<evidence type="ECO:0008006" key="7">
    <source>
        <dbReference type="Google" id="ProtNLM"/>
    </source>
</evidence>
<evidence type="ECO:0000256" key="1">
    <source>
        <dbReference type="ARBA" id="ARBA00022679"/>
    </source>
</evidence>
<dbReference type="AlphaFoldDB" id="A0A1G2RLV5"/>
<sequence length="223" mass="25529">MGSPGAGKGTQAELVSQRFNCTYLETSKLLEASFREPKEGEYVEAEGKKYFLTEEKKLWETGFLNSPPFVTELVVEKIQELFGQKKSVLFAGSPRTLEEGRIEMPLLAELYGKENIFIIVLEVGEEEVAFRNAHRRLCQLMRHPILYSKETEALQFCPLDGSPLVRREGLDDPEVMHVRLKEYRERTEPLLQYFKEEGFTVHTINGAQLVASVFEDIVKVLPQ</sequence>